<reference evidence="3" key="1">
    <citation type="submission" date="2022-07" db="EMBL/GenBank/DDBJ databases">
        <title>The genome of Lyophyllum shimeji provides insight into the initial evolution of ectomycorrhizal fungal genome.</title>
        <authorList>
            <person name="Kobayashi Y."/>
            <person name="Shibata T."/>
            <person name="Hirakawa H."/>
            <person name="Shigenobu S."/>
            <person name="Nishiyama T."/>
            <person name="Yamada A."/>
            <person name="Hasebe M."/>
            <person name="Kawaguchi M."/>
        </authorList>
    </citation>
    <scope>NUCLEOTIDE SEQUENCE</scope>
    <source>
        <strain evidence="3">AT787</strain>
    </source>
</reference>
<dbReference type="SUPFAM" id="SSF53613">
    <property type="entry name" value="Ribokinase-like"/>
    <property type="match status" value="1"/>
</dbReference>
<dbReference type="InterPro" id="IPR052562">
    <property type="entry name" value="Ketohexokinase-related"/>
</dbReference>
<dbReference type="Gene3D" id="3.40.1190.20">
    <property type="match status" value="2"/>
</dbReference>
<evidence type="ECO:0000256" key="1">
    <source>
        <dbReference type="SAM" id="MobiDB-lite"/>
    </source>
</evidence>
<evidence type="ECO:0000313" key="4">
    <source>
        <dbReference type="Proteomes" id="UP001063166"/>
    </source>
</evidence>
<keyword evidence="4" id="KW-1185">Reference proteome</keyword>
<dbReference type="InterPro" id="IPR011611">
    <property type="entry name" value="PfkB_dom"/>
</dbReference>
<feature type="compositionally biased region" description="Low complexity" evidence="1">
    <location>
        <begin position="385"/>
        <end position="396"/>
    </location>
</feature>
<keyword evidence="3" id="KW-0418">Kinase</keyword>
<dbReference type="GO" id="GO:0016301">
    <property type="term" value="F:kinase activity"/>
    <property type="evidence" value="ECO:0007669"/>
    <property type="project" value="UniProtKB-KW"/>
</dbReference>
<dbReference type="EMBL" id="BRPK01000008">
    <property type="protein sequence ID" value="GLB40380.1"/>
    <property type="molecule type" value="Genomic_DNA"/>
</dbReference>
<dbReference type="Pfam" id="PF00294">
    <property type="entry name" value="PfkB"/>
    <property type="match status" value="1"/>
</dbReference>
<dbReference type="PANTHER" id="PTHR42774">
    <property type="entry name" value="PHOSPHOTRANSFERASE SYSTEM TRANSPORT PROTEIN"/>
    <property type="match status" value="1"/>
</dbReference>
<evidence type="ECO:0000313" key="3">
    <source>
        <dbReference type="EMBL" id="GLB40380.1"/>
    </source>
</evidence>
<protein>
    <submittedName>
        <fullName evidence="3">PfkB family carbohydrate kinase</fullName>
    </submittedName>
</protein>
<dbReference type="Proteomes" id="UP001063166">
    <property type="component" value="Unassembled WGS sequence"/>
</dbReference>
<sequence length="599" mass="65436">MAKLRREAHDPSPNHSQTKPLRIVASGTLFLTHVLSIPSHPTPSSVVRAHSVEKTRGGSANTVLSILAQFQSVEAVLVAPLSGNDEGQMILRDLEHEGVITRYCKIWKAVGVPSAWVLHSVDDDTRTIVNHNPLPDITHEEFVQLLGPLLAPENYPQTSPVISPTANNNASSPSPYATASSIPRPSQSGPRPPPFLFNPNSPAPFDWLHFEGRSVKTTLSNITGLDGLARERKWRSHCVFSVDVGRKGRQGVEALIPHADIIFVNKHYAEANSPHYATTPRSFLLFLTSIAPAHALLVAYWGKDGAAVLSMPTKEYFQSSGWVEERPLSSVRPVASDGRRGVRSPTEELSVRSGSDFWAGARGHTPSSSAFFSAAGYMSDVGNDSGLSHSTSTSSRQRVRSRSRPPGHSSTDYDDDNDSQATEVPGKDNDDDGIVDEVGAQDAFIAGMIYSLSRRICPGSPYTPSWTGNDLDASSPESERGRWRLDECLRFATELAGRKARRRNWDGLADEMVNAVIDPLAHTPTCKDLLVVRYVRHSRWCRLYEDASAAGDDPLVWFTIAPERSLRVTTVLHGIYVTSDRHSESSQAQVGEALAAVFA</sequence>
<dbReference type="PANTHER" id="PTHR42774:SF3">
    <property type="entry name" value="KETOHEXOKINASE"/>
    <property type="match status" value="1"/>
</dbReference>
<feature type="compositionally biased region" description="Low complexity" evidence="1">
    <location>
        <begin position="163"/>
        <end position="189"/>
    </location>
</feature>
<feature type="domain" description="Carbohydrate kinase PfkB" evidence="2">
    <location>
        <begin position="42"/>
        <end position="133"/>
    </location>
</feature>
<keyword evidence="3" id="KW-0808">Transferase</keyword>
<feature type="region of interest" description="Disordered" evidence="1">
    <location>
        <begin position="383"/>
        <end position="435"/>
    </location>
</feature>
<proteinExistence type="predicted"/>
<organism evidence="3 4">
    <name type="scientific">Lyophyllum shimeji</name>
    <name type="common">Hon-shimeji</name>
    <name type="synonym">Tricholoma shimeji</name>
    <dbReference type="NCBI Taxonomy" id="47721"/>
    <lineage>
        <taxon>Eukaryota</taxon>
        <taxon>Fungi</taxon>
        <taxon>Dikarya</taxon>
        <taxon>Basidiomycota</taxon>
        <taxon>Agaricomycotina</taxon>
        <taxon>Agaricomycetes</taxon>
        <taxon>Agaricomycetidae</taxon>
        <taxon>Agaricales</taxon>
        <taxon>Tricholomatineae</taxon>
        <taxon>Lyophyllaceae</taxon>
        <taxon>Lyophyllum</taxon>
    </lineage>
</organism>
<dbReference type="OrthoDB" id="204058at2759"/>
<comment type="caution">
    <text evidence="3">The sequence shown here is derived from an EMBL/GenBank/DDBJ whole genome shotgun (WGS) entry which is preliminary data.</text>
</comment>
<gene>
    <name evidence="3" type="ORF">LshimejAT787_0802510</name>
</gene>
<dbReference type="InterPro" id="IPR029056">
    <property type="entry name" value="Ribokinase-like"/>
</dbReference>
<name>A0A9P3PPQ9_LYOSH</name>
<feature type="region of interest" description="Disordered" evidence="1">
    <location>
        <begin position="156"/>
        <end position="195"/>
    </location>
</feature>
<dbReference type="AlphaFoldDB" id="A0A9P3PPQ9"/>
<evidence type="ECO:0000259" key="2">
    <source>
        <dbReference type="Pfam" id="PF00294"/>
    </source>
</evidence>
<accession>A0A9P3PPQ9</accession>